<dbReference type="Proteomes" id="UP000292402">
    <property type="component" value="Unassembled WGS sequence"/>
</dbReference>
<evidence type="ECO:0000313" key="3">
    <source>
        <dbReference type="Proteomes" id="UP000292402"/>
    </source>
</evidence>
<organism evidence="2 3">
    <name type="scientific">Alternaria tenuissima</name>
    <dbReference type="NCBI Taxonomy" id="119927"/>
    <lineage>
        <taxon>Eukaryota</taxon>
        <taxon>Fungi</taxon>
        <taxon>Dikarya</taxon>
        <taxon>Ascomycota</taxon>
        <taxon>Pezizomycotina</taxon>
        <taxon>Dothideomycetes</taxon>
        <taxon>Pleosporomycetidae</taxon>
        <taxon>Pleosporales</taxon>
        <taxon>Pleosporineae</taxon>
        <taxon>Pleosporaceae</taxon>
        <taxon>Alternaria</taxon>
        <taxon>Alternaria sect. Alternaria</taxon>
        <taxon>Alternaria alternata complex</taxon>
    </lineage>
</organism>
<feature type="region of interest" description="Disordered" evidence="1">
    <location>
        <begin position="72"/>
        <end position="181"/>
    </location>
</feature>
<protein>
    <submittedName>
        <fullName evidence="2">Uncharacterized protein</fullName>
    </submittedName>
</protein>
<evidence type="ECO:0000256" key="1">
    <source>
        <dbReference type="SAM" id="MobiDB-lite"/>
    </source>
</evidence>
<comment type="caution">
    <text evidence="2">The sequence shown here is derived from an EMBL/GenBank/DDBJ whole genome shotgun (WGS) entry which is preliminary data.</text>
</comment>
<dbReference type="EMBL" id="PDXA01000001">
    <property type="protein sequence ID" value="RYN62001.1"/>
    <property type="molecule type" value="Genomic_DNA"/>
</dbReference>
<sequence>MSTHTPSPHRFLAPNPPSTQKLKKPQSGLRNALAVQTPASTKPAQPKSEVPLKKLTPAKRFVLAPPRTAIGVAKEKRGEAHEDTFTLSTPLAKPRRKFERIESIEEPSQSSQSEQDENGEPIIQSIEDGDTQLGHWVEQEADREDEMLFESVQTNKRRRISPESSPSLQGLSEPSTPVPVSNAKTHRFKVPPPHTPAPFPSIAAVTSMPAAAPQRPHFILPALPTSPPKPSRPPPEIFSPSRKNGKYIPNGLASTVTSWIIETANTGFAAQDRSAMVCGGDKEDGVKLRVRVTNLSRGGDQPQEDDKVECYSGGIVFARGNTQPGMYNASRAGSTGAEDSPIRILLAGQGGARASGGVLVKTGSVVGIRAPMWEVDVGEDRWTMAVDWVLT</sequence>
<evidence type="ECO:0000313" key="2">
    <source>
        <dbReference type="EMBL" id="RYN62001.1"/>
    </source>
</evidence>
<feature type="compositionally biased region" description="Acidic residues" evidence="1">
    <location>
        <begin position="139"/>
        <end position="148"/>
    </location>
</feature>
<dbReference type="AlphaFoldDB" id="A0A4Q4MXH1"/>
<feature type="region of interest" description="Disordered" evidence="1">
    <location>
        <begin position="1"/>
        <end position="56"/>
    </location>
</feature>
<reference evidence="3" key="1">
    <citation type="journal article" date="2019" name="bioRxiv">
        <title>Genomics, evolutionary history and diagnostics of the Alternaria alternata species group including apple and Asian pear pathotypes.</title>
        <authorList>
            <person name="Armitage A.D."/>
            <person name="Cockerton H.M."/>
            <person name="Sreenivasaprasad S."/>
            <person name="Woodhall J.W."/>
            <person name="Lane C.R."/>
            <person name="Harrison R.J."/>
            <person name="Clarkson J.P."/>
        </authorList>
    </citation>
    <scope>NUCLEOTIDE SEQUENCE [LARGE SCALE GENOMIC DNA]</scope>
    <source>
        <strain evidence="3">FERA 1082</strain>
    </source>
</reference>
<name>A0A4Q4MXH1_9PLEO</name>
<accession>A0A4Q4MXH1</accession>
<feature type="compositionally biased region" description="Polar residues" evidence="1">
    <location>
        <begin position="162"/>
        <end position="181"/>
    </location>
</feature>
<gene>
    <name evidence="2" type="ORF">AA0114_g108</name>
</gene>
<feature type="compositionally biased region" description="Basic and acidic residues" evidence="1">
    <location>
        <begin position="73"/>
        <end position="84"/>
    </location>
</feature>
<proteinExistence type="predicted"/>
<feature type="compositionally biased region" description="Pro residues" evidence="1">
    <location>
        <begin position="224"/>
        <end position="237"/>
    </location>
</feature>
<feature type="region of interest" description="Disordered" evidence="1">
    <location>
        <begin position="224"/>
        <end position="244"/>
    </location>
</feature>